<sequence length="136" mass="15690">MNNQPWTILPSILLMEVTESNEYLTHSNIDHQPKLQSHSELQNLTEVKEMLIAQVFTVISVYNLCGGQYAYCENVINFSQDVQKFVTCCPHYPFSALYWLKENNVFYCDIEIAYDILQSLPENDTIIDQLSEASNS</sequence>
<reference evidence="2 3" key="1">
    <citation type="submission" date="2021-06" db="EMBL/GenBank/DDBJ databases">
        <authorList>
            <person name="Kallberg Y."/>
            <person name="Tangrot J."/>
            <person name="Rosling A."/>
        </authorList>
    </citation>
    <scope>NUCLEOTIDE SEQUENCE [LARGE SCALE GENOMIC DNA]</scope>
    <source>
        <strain evidence="2 3">120-4 pot B 10/14</strain>
    </source>
</reference>
<accession>A0ABN7UPX5</accession>
<proteinExistence type="predicted"/>
<evidence type="ECO:0000259" key="1">
    <source>
        <dbReference type="Pfam" id="PF20209"/>
    </source>
</evidence>
<dbReference type="Pfam" id="PF20209">
    <property type="entry name" value="DUF6570"/>
    <property type="match status" value="1"/>
</dbReference>
<feature type="domain" description="DUF6570" evidence="1">
    <location>
        <begin position="38"/>
        <end position="85"/>
    </location>
</feature>
<organism evidence="2 3">
    <name type="scientific">Gigaspora margarita</name>
    <dbReference type="NCBI Taxonomy" id="4874"/>
    <lineage>
        <taxon>Eukaryota</taxon>
        <taxon>Fungi</taxon>
        <taxon>Fungi incertae sedis</taxon>
        <taxon>Mucoromycota</taxon>
        <taxon>Glomeromycotina</taxon>
        <taxon>Glomeromycetes</taxon>
        <taxon>Diversisporales</taxon>
        <taxon>Gigasporaceae</taxon>
        <taxon>Gigaspora</taxon>
    </lineage>
</organism>
<protein>
    <submittedName>
        <fullName evidence="2">45751_t:CDS:1</fullName>
    </submittedName>
</protein>
<name>A0ABN7UPX5_GIGMA</name>
<dbReference type="Proteomes" id="UP000789901">
    <property type="component" value="Unassembled WGS sequence"/>
</dbReference>
<dbReference type="InterPro" id="IPR046700">
    <property type="entry name" value="DUF6570"/>
</dbReference>
<evidence type="ECO:0000313" key="2">
    <source>
        <dbReference type="EMBL" id="CAG8649203.1"/>
    </source>
</evidence>
<gene>
    <name evidence="2" type="ORF">GMARGA_LOCUS9264</name>
</gene>
<keyword evidence="3" id="KW-1185">Reference proteome</keyword>
<evidence type="ECO:0000313" key="3">
    <source>
        <dbReference type="Proteomes" id="UP000789901"/>
    </source>
</evidence>
<comment type="caution">
    <text evidence="2">The sequence shown here is derived from an EMBL/GenBank/DDBJ whole genome shotgun (WGS) entry which is preliminary data.</text>
</comment>
<dbReference type="EMBL" id="CAJVQB010004927">
    <property type="protein sequence ID" value="CAG8649203.1"/>
    <property type="molecule type" value="Genomic_DNA"/>
</dbReference>